<reference evidence="7" key="1">
    <citation type="submission" date="2011-03" db="EMBL/GenBank/DDBJ databases">
        <authorList>
            <person name="Voget S."/>
            <person name="Streit W.R."/>
            <person name="Jaeger K.E."/>
            <person name="Daniel R."/>
        </authorList>
    </citation>
    <scope>NUCLEOTIDE SEQUENCE [LARGE SCALE GENOMIC DNA]</scope>
    <source>
        <strain evidence="7">PG1</strain>
    </source>
</reference>
<dbReference type="PANTHER" id="PTHR30629">
    <property type="entry name" value="PROPHAGE INTEGRASE"/>
    <property type="match status" value="1"/>
</dbReference>
<evidence type="ECO:0000259" key="5">
    <source>
        <dbReference type="PROSITE" id="PS51898"/>
    </source>
</evidence>
<dbReference type="SUPFAM" id="SSF56349">
    <property type="entry name" value="DNA breaking-rejoining enzymes"/>
    <property type="match status" value="1"/>
</dbReference>
<sequence length="526" mass="58326">MKADLNLALIKRLKLADKPVGLDAKGAMVFETNPDGKAYILWDSNRDAPPGFGVRVAGKKTYIIRRKIGGVSIMPTVGNVADFLDLGLARKKAAELARSMIDTGKNPNRVKREAGALEPTLGDIVAAYRNHLATRVKRRATAETLRAVDRAANKFKDWKWEARKLKELRTDEIVDRFHLGSGTPTATEQTFRLASTATKWAIGKEMLDAAREGRAPALTVNPFTILTLHGMYRTRAQIAHEREERGVRNPLSPSETLGPFLEVAWSKRIENDNRTGVDFIIVMLLLGCRKSEHSKCKWAELLSADELKTTSHVWLGENGEYGPHVFLHKTKNGRNHRLPLGRMTTELLRRRQEAAAEETLRRGFGAKSRAYVFPARSKFSKSGHYSDATALLASLRTETGIGKLAPHDLRRSFGAVMTALDVPESVKKRFLNHADASVTDIYTKPEWLMLRTWMERIEQAILAKAPNVYNALKPVDWPPLAALAPHVCAPPKPRSGRPPQSIKNGRASDGEHGASQAGASIKIAEI</sequence>
<evidence type="ECO:0000256" key="3">
    <source>
        <dbReference type="ARBA" id="ARBA00023172"/>
    </source>
</evidence>
<dbReference type="GO" id="GO:0015074">
    <property type="term" value="P:DNA integration"/>
    <property type="evidence" value="ECO:0007669"/>
    <property type="project" value="UniProtKB-KW"/>
</dbReference>
<dbReference type="InterPro" id="IPR011010">
    <property type="entry name" value="DNA_brk_join_enz"/>
</dbReference>
<organism evidence="6 7">
    <name type="scientific">Burkholderia plantarii</name>
    <dbReference type="NCBI Taxonomy" id="41899"/>
    <lineage>
        <taxon>Bacteria</taxon>
        <taxon>Pseudomonadati</taxon>
        <taxon>Pseudomonadota</taxon>
        <taxon>Betaproteobacteria</taxon>
        <taxon>Burkholderiales</taxon>
        <taxon>Burkholderiaceae</taxon>
        <taxon>Burkholderia</taxon>
    </lineage>
</organism>
<dbReference type="AlphaFoldDB" id="A0A0B6S4C0"/>
<feature type="domain" description="Tyr recombinase" evidence="5">
    <location>
        <begin position="256"/>
        <end position="455"/>
    </location>
</feature>
<dbReference type="Gene3D" id="1.10.443.10">
    <property type="entry name" value="Intergrase catalytic core"/>
    <property type="match status" value="1"/>
</dbReference>
<dbReference type="KEGG" id="bgp:BGL_1c25870"/>
<gene>
    <name evidence="6" type="ORF">BGL_1c25870</name>
</gene>
<dbReference type="PROSITE" id="PS51898">
    <property type="entry name" value="TYR_RECOMBINASE"/>
    <property type="match status" value="1"/>
</dbReference>
<dbReference type="Proteomes" id="UP000031838">
    <property type="component" value="Chromosome 1"/>
</dbReference>
<dbReference type="InterPro" id="IPR050808">
    <property type="entry name" value="Phage_Integrase"/>
</dbReference>
<protein>
    <submittedName>
        <fullName evidence="6">Putative integrase</fullName>
    </submittedName>
</protein>
<dbReference type="GO" id="GO:0003677">
    <property type="term" value="F:DNA binding"/>
    <property type="evidence" value="ECO:0007669"/>
    <property type="project" value="InterPro"/>
</dbReference>
<accession>A0A0B6S4C0</accession>
<dbReference type="Gene3D" id="3.30.160.390">
    <property type="entry name" value="Integrase, DNA-binding domain"/>
    <property type="match status" value="1"/>
</dbReference>
<dbReference type="InterPro" id="IPR038488">
    <property type="entry name" value="Integrase_DNA-bd_sf"/>
</dbReference>
<proteinExistence type="inferred from homology"/>
<evidence type="ECO:0000313" key="7">
    <source>
        <dbReference type="Proteomes" id="UP000031838"/>
    </source>
</evidence>
<feature type="region of interest" description="Disordered" evidence="4">
    <location>
        <begin position="488"/>
        <end position="526"/>
    </location>
</feature>
<keyword evidence="7" id="KW-1185">Reference proteome</keyword>
<dbReference type="InterPro" id="IPR013762">
    <property type="entry name" value="Integrase-like_cat_sf"/>
</dbReference>
<dbReference type="InterPro" id="IPR002104">
    <property type="entry name" value="Integrase_catalytic"/>
</dbReference>
<comment type="similarity">
    <text evidence="1">Belongs to the 'phage' integrase family.</text>
</comment>
<keyword evidence="3" id="KW-0233">DNA recombination</keyword>
<dbReference type="HOGENOM" id="CLU_039150_0_0_4"/>
<name>A0A0B6S4C0_BURPL</name>
<evidence type="ECO:0000313" key="6">
    <source>
        <dbReference type="EMBL" id="AJK47076.1"/>
    </source>
</evidence>
<reference evidence="6 7" key="2">
    <citation type="journal article" date="2016" name="Appl. Microbiol. Biotechnol.">
        <title>Mutations improving production and secretion of extracellular lipase by Burkholderia glumae PG1.</title>
        <authorList>
            <person name="Knapp A."/>
            <person name="Voget S."/>
            <person name="Gao R."/>
            <person name="Zaburannyi N."/>
            <person name="Krysciak D."/>
            <person name="Breuer M."/>
            <person name="Hauer B."/>
            <person name="Streit W.R."/>
            <person name="Muller R."/>
            <person name="Daniel R."/>
            <person name="Jaeger K.E."/>
        </authorList>
    </citation>
    <scope>NUCLEOTIDE SEQUENCE [LARGE SCALE GENOMIC DNA]</scope>
    <source>
        <strain evidence="6 7">PG1</strain>
    </source>
</reference>
<dbReference type="Pfam" id="PF00589">
    <property type="entry name" value="Phage_integrase"/>
    <property type="match status" value="1"/>
</dbReference>
<evidence type="ECO:0000256" key="4">
    <source>
        <dbReference type="SAM" id="MobiDB-lite"/>
    </source>
</evidence>
<evidence type="ECO:0000256" key="1">
    <source>
        <dbReference type="ARBA" id="ARBA00008857"/>
    </source>
</evidence>
<dbReference type="GO" id="GO:0006310">
    <property type="term" value="P:DNA recombination"/>
    <property type="evidence" value="ECO:0007669"/>
    <property type="project" value="UniProtKB-KW"/>
</dbReference>
<keyword evidence="2" id="KW-0229">DNA integration</keyword>
<evidence type="ECO:0000256" key="2">
    <source>
        <dbReference type="ARBA" id="ARBA00022908"/>
    </source>
</evidence>
<dbReference type="PANTHER" id="PTHR30629:SF2">
    <property type="entry name" value="PROPHAGE INTEGRASE INTS-RELATED"/>
    <property type="match status" value="1"/>
</dbReference>
<dbReference type="EMBL" id="CP002580">
    <property type="protein sequence ID" value="AJK47076.1"/>
    <property type="molecule type" value="Genomic_DNA"/>
</dbReference>